<evidence type="ECO:0000313" key="3">
    <source>
        <dbReference type="EMBL" id="RIH99784.1"/>
    </source>
</evidence>
<proteinExistence type="inferred from homology"/>
<dbReference type="Proteomes" id="UP000266287">
    <property type="component" value="Unassembled WGS sequence"/>
</dbReference>
<organism evidence="3 4">
    <name type="scientific">candidate division NPL-UPA2 bacterium Unc8</name>
    <dbReference type="NCBI Taxonomy" id="1980939"/>
    <lineage>
        <taxon>Bacteria</taxon>
    </lineage>
</organism>
<dbReference type="NCBIfam" id="TIGR00299">
    <property type="entry name" value="nickel pincer cofactor biosynthesis protein LarC"/>
    <property type="match status" value="1"/>
</dbReference>
<dbReference type="Pfam" id="PF01969">
    <property type="entry name" value="Ni_insertion"/>
    <property type="match status" value="1"/>
</dbReference>
<evidence type="ECO:0000313" key="4">
    <source>
        <dbReference type="Proteomes" id="UP000266287"/>
    </source>
</evidence>
<comment type="caution">
    <text evidence="3">The sequence shown here is derived from an EMBL/GenBank/DDBJ whole genome shotgun (WGS) entry which is preliminary data.</text>
</comment>
<evidence type="ECO:0000256" key="2">
    <source>
        <dbReference type="HAMAP-Rule" id="MF_01074"/>
    </source>
</evidence>
<dbReference type="GO" id="GO:0016151">
    <property type="term" value="F:nickel cation binding"/>
    <property type="evidence" value="ECO:0007669"/>
    <property type="project" value="UniProtKB-UniRule"/>
</dbReference>
<name>A0A399FU14_UNCN2</name>
<dbReference type="Gene3D" id="3.10.20.300">
    <property type="entry name" value="mk0293 like domain"/>
    <property type="match status" value="1"/>
</dbReference>
<comment type="similarity">
    <text evidence="2">Belongs to the LarC family.</text>
</comment>
<keyword evidence="2" id="KW-0456">Lyase</keyword>
<reference evidence="3 4" key="1">
    <citation type="submission" date="2018-08" db="EMBL/GenBank/DDBJ databases">
        <title>Draft genome of candidate division NPL-UPA2 bacterium Unc8 that adapted to ultra-basic serpentinizing groundwater.</title>
        <authorList>
            <person name="Ishii S."/>
            <person name="Suzuki S."/>
            <person name="Nealson K.H."/>
        </authorList>
    </citation>
    <scope>NUCLEOTIDE SEQUENCE [LARGE SCALE GENOMIC DNA]</scope>
    <source>
        <strain evidence="3">Unc8</strain>
    </source>
</reference>
<dbReference type="AlphaFoldDB" id="A0A399FU14"/>
<dbReference type="EMBL" id="NDHY01000012">
    <property type="protein sequence ID" value="RIH99784.1"/>
    <property type="molecule type" value="Genomic_DNA"/>
</dbReference>
<dbReference type="GO" id="GO:0016829">
    <property type="term" value="F:lyase activity"/>
    <property type="evidence" value="ECO:0007669"/>
    <property type="project" value="UniProtKB-UniRule"/>
</dbReference>
<dbReference type="Gene3D" id="3.30.70.1380">
    <property type="entry name" value="Transcriptional regulatory protein pf0864 domain like"/>
    <property type="match status" value="1"/>
</dbReference>
<dbReference type="HAMAP" id="MF_01074">
    <property type="entry name" value="LarC"/>
    <property type="match status" value="1"/>
</dbReference>
<accession>A0A399FU14</accession>
<gene>
    <name evidence="3" type="primary">larC</name>
    <name evidence="3" type="ORF">B9J77_04575</name>
</gene>
<evidence type="ECO:0000256" key="1">
    <source>
        <dbReference type="ARBA" id="ARBA00022596"/>
    </source>
</evidence>
<protein>
    <recommendedName>
        <fullName evidence="2">Putative nickel insertion protein</fullName>
    </recommendedName>
</protein>
<dbReference type="InterPro" id="IPR002822">
    <property type="entry name" value="Ni_insertion"/>
</dbReference>
<sequence>MIAYFDCSSGVSGDMITGALLDAGVELGELEGELKKLPLKGYRISSKKVRRQGFVGTKFTVEAERGRKKGLKDILALIEESKLATDIKEKSIKIFQRLGEAEAKIHGKAVKDIHFYEIGDTDSIIDIVASVIALKALGIKTVIGSHIPVGSGWVKTAHGLIPVPSPATLELLRGTPFFQKDVPFEMSTPTGVAIITTLTENFATIPPMKVDAIGYGAGTKSAKTYFGFLRVLLGEPLLCYEQDEVVVIETNIDDLSPQLYEYLMEKFFEEGAIDVFLTPVHMKKGRPGTVLSVLSEKSKVDKLTKIIFTETTSLGVRKYIAQRVKLPRQTEKIKTRYGVIRAKISYYDGIKRVFPEYEDCKKTARQKKIPFLKVYDETIRASIGNW</sequence>
<dbReference type="PANTHER" id="PTHR36566:SF1">
    <property type="entry name" value="PYRIDINIUM-3,5-BISTHIOCARBOXYLIC ACID MONONUCLEOTIDE NICKEL INSERTION PROTEIN"/>
    <property type="match status" value="1"/>
</dbReference>
<dbReference type="PANTHER" id="PTHR36566">
    <property type="entry name" value="NICKEL INSERTION PROTEIN-RELATED"/>
    <property type="match status" value="1"/>
</dbReference>
<keyword evidence="1 2" id="KW-0533">Nickel</keyword>